<dbReference type="PROSITE" id="PS51257">
    <property type="entry name" value="PROKAR_LIPOPROTEIN"/>
    <property type="match status" value="1"/>
</dbReference>
<keyword evidence="2" id="KW-0812">Transmembrane</keyword>
<feature type="region of interest" description="Disordered" evidence="1">
    <location>
        <begin position="465"/>
        <end position="498"/>
    </location>
</feature>
<dbReference type="Proteomes" id="UP001501752">
    <property type="component" value="Unassembled WGS sequence"/>
</dbReference>
<evidence type="ECO:0008006" key="5">
    <source>
        <dbReference type="Google" id="ProtNLM"/>
    </source>
</evidence>
<comment type="caution">
    <text evidence="3">The sequence shown here is derived from an EMBL/GenBank/DDBJ whole genome shotgun (WGS) entry which is preliminary data.</text>
</comment>
<proteinExistence type="predicted"/>
<dbReference type="Pfam" id="PF10935">
    <property type="entry name" value="DUF2637"/>
    <property type="match status" value="1"/>
</dbReference>
<accession>A0ABP9DKD8</accession>
<evidence type="ECO:0000313" key="4">
    <source>
        <dbReference type="Proteomes" id="UP001501752"/>
    </source>
</evidence>
<keyword evidence="2" id="KW-0472">Membrane</keyword>
<feature type="compositionally biased region" description="Low complexity" evidence="1">
    <location>
        <begin position="335"/>
        <end position="385"/>
    </location>
</feature>
<evidence type="ECO:0000256" key="1">
    <source>
        <dbReference type="SAM" id="MobiDB-lite"/>
    </source>
</evidence>
<dbReference type="EMBL" id="BAABIS010000001">
    <property type="protein sequence ID" value="GAA4849392.1"/>
    <property type="molecule type" value="Genomic_DNA"/>
</dbReference>
<feature type="transmembrane region" description="Helical" evidence="2">
    <location>
        <begin position="50"/>
        <end position="72"/>
    </location>
</feature>
<reference evidence="4" key="1">
    <citation type="journal article" date="2019" name="Int. J. Syst. Evol. Microbiol.">
        <title>The Global Catalogue of Microorganisms (GCM) 10K type strain sequencing project: providing services to taxonomists for standard genome sequencing and annotation.</title>
        <authorList>
            <consortium name="The Broad Institute Genomics Platform"/>
            <consortium name="The Broad Institute Genome Sequencing Center for Infectious Disease"/>
            <person name="Wu L."/>
            <person name="Ma J."/>
        </authorList>
    </citation>
    <scope>NUCLEOTIDE SEQUENCE [LARGE SCALE GENOMIC DNA]</scope>
    <source>
        <strain evidence="4">JCM 13006</strain>
    </source>
</reference>
<feature type="transmembrane region" description="Helical" evidence="2">
    <location>
        <begin position="84"/>
        <end position="101"/>
    </location>
</feature>
<feature type="region of interest" description="Disordered" evidence="1">
    <location>
        <begin position="269"/>
        <end position="292"/>
    </location>
</feature>
<sequence>MARPSLTRAHRALLGVVAAGACLISGIGFAGSYNAVRDLAMEKGFGAFSYAFPIGVDAGIVVLLSLDLVLTWLRIPFPLLRQTAWLLTAATIAFNAAASWGDALGMAMHAVIPVLFVVVVEASRHAVGRMAAITADRYMESVRLMRWLLSPVPTFRLWRRMKLWELRSYDETVRLEQNRLVYRAQLRFRYGRGWRRSAPFQALLPLKLAKYGVPLDPSILDRIDGPLALGEQSVAVAAAGELEPGGNPAVPSVSAAVAVPTLAKLAAVRRRDAEDSQTAEQSPVPSQAAQPVANELNVWTARAVRVHAEQQPAEGGHSGRAAGQASPWFKPPRVAQPGQPGQSQAPQPAQQQVPGQRPSGQQGQPGQQNQQAQQGQAGRPAQQPRPMSPAAQAAWRNHAGQNGQNGQNGRGGHEGQGEQDGFAQAVPFHESQGGFPEGPAGQAAEPMRIGPRPIRLEMAVSEPLPFDGTEAAEPGAGSADTDEEWAGQSVGRRGQAEPLDADTCFEALTAYLDSYANQPDQQQFADFLTREWGLAGSRSDGAVSAADVDKIWTKLQNRFVESGRE</sequence>
<evidence type="ECO:0000313" key="3">
    <source>
        <dbReference type="EMBL" id="GAA4849392.1"/>
    </source>
</evidence>
<evidence type="ECO:0000256" key="2">
    <source>
        <dbReference type="SAM" id="Phobius"/>
    </source>
</evidence>
<feature type="compositionally biased region" description="Polar residues" evidence="1">
    <location>
        <begin position="276"/>
        <end position="289"/>
    </location>
</feature>
<organism evidence="3 4">
    <name type="scientific">Kitasatospora terrestris</name>
    <dbReference type="NCBI Taxonomy" id="258051"/>
    <lineage>
        <taxon>Bacteria</taxon>
        <taxon>Bacillati</taxon>
        <taxon>Actinomycetota</taxon>
        <taxon>Actinomycetes</taxon>
        <taxon>Kitasatosporales</taxon>
        <taxon>Streptomycetaceae</taxon>
        <taxon>Kitasatospora</taxon>
    </lineage>
</organism>
<feature type="transmembrane region" description="Helical" evidence="2">
    <location>
        <begin position="12"/>
        <end position="30"/>
    </location>
</feature>
<dbReference type="RefSeq" id="WP_345697142.1">
    <property type="nucleotide sequence ID" value="NZ_BAABIS010000001.1"/>
</dbReference>
<keyword evidence="2" id="KW-1133">Transmembrane helix</keyword>
<feature type="region of interest" description="Disordered" evidence="1">
    <location>
        <begin position="308"/>
        <end position="419"/>
    </location>
</feature>
<dbReference type="PANTHER" id="PTHR23242">
    <property type="entry name" value="TRANSCRIPTION FACTOR HOXA13"/>
    <property type="match status" value="1"/>
</dbReference>
<feature type="compositionally biased region" description="Low complexity" evidence="1">
    <location>
        <begin position="396"/>
        <end position="407"/>
    </location>
</feature>
<keyword evidence="4" id="KW-1185">Reference proteome</keyword>
<dbReference type="InterPro" id="IPR021235">
    <property type="entry name" value="DUF2637"/>
</dbReference>
<gene>
    <name evidence="3" type="ORF">GCM10023235_27870</name>
</gene>
<dbReference type="PANTHER" id="PTHR23242:SF9">
    <property type="entry name" value="TRANSCRIPTION FACTOR HOXA13"/>
    <property type="match status" value="1"/>
</dbReference>
<protein>
    <recommendedName>
        <fullName evidence="5">DUF2637 domain-containing protein</fullName>
    </recommendedName>
</protein>
<name>A0ABP9DKD8_9ACTN</name>